<keyword evidence="4" id="KW-1185">Reference proteome</keyword>
<dbReference type="AlphaFoldDB" id="A0A1M6VXD8"/>
<dbReference type="GO" id="GO:0005840">
    <property type="term" value="C:ribosome"/>
    <property type="evidence" value="ECO:0007669"/>
    <property type="project" value="UniProtKB-KW"/>
</dbReference>
<dbReference type="PANTHER" id="PTHR37809:SF1">
    <property type="entry name" value="RIBOSOMAL PROTEIN S12 METHYLTHIOTRANSFERASE ACCESSORY FACTOR YCAO"/>
    <property type="match status" value="1"/>
</dbReference>
<dbReference type="PANTHER" id="PTHR37809">
    <property type="entry name" value="RIBOSOMAL PROTEIN S12 METHYLTHIOTRANSFERASE ACCESSORY FACTOR YCAO"/>
    <property type="match status" value="1"/>
</dbReference>
<dbReference type="Pfam" id="PF13181">
    <property type="entry name" value="TPR_8"/>
    <property type="match status" value="1"/>
</dbReference>
<dbReference type="RefSeq" id="WP_073478227.1">
    <property type="nucleotide sequence ID" value="NZ_FQZU01000036.1"/>
</dbReference>
<feature type="repeat" description="TPR" evidence="1">
    <location>
        <begin position="461"/>
        <end position="494"/>
    </location>
</feature>
<feature type="repeat" description="TPR" evidence="1">
    <location>
        <begin position="495"/>
        <end position="528"/>
    </location>
</feature>
<keyword evidence="1" id="KW-0802">TPR repeat</keyword>
<evidence type="ECO:0000259" key="2">
    <source>
        <dbReference type="PROSITE" id="PS51664"/>
    </source>
</evidence>
<sequence>MPKIELKDAIKTQNQDQDKVITPEETLERFRERLAQVDLDILEKTVRVDNGRLDIPVFMSMCGGDARALTGNRKQMGKGGNPAQAEASAVMELAERFSLYAFSNNPGNFVVDTQLNLRGRAMAPHLIAQSVNDDSEDLEKALGLFSRYPQRWCLGANLTTGQQVMVPFDWFFSINEFNGTSAGNVTEEALCQGISEVVERHVCARVSRESIPCPLIRRDSITDPMALELIRKFDDNGVELFLVDLTLDMGIPTVGALAYDPATMGESSEIVWTAGTAPNPQKALCRAITEVAQLAGDFNSGANYLASGLPKPKSLEELDFILKSGLETRIQDMPDLSNDNIRLEVEALAAALEPKNMEVIAIETTHPGLGIPAFYSIIPGAHFRERAKRNRVGLFLSKLISENEPPHEAMSWLLNMDAALPGRYYLIFNIGVQYMALDDPETALTCFKKAMEFDPEPEDAPSILVYMGVALKDMGRYQEALGILKKAEAMDPDRTDCHNLMGFCYFSLRRHEEAIASFQKVIDLDPGSAIDYANIASNYRDMGETEMAIQYYKQALALDPSIDFARANLERLAS</sequence>
<dbReference type="STRING" id="1121393.SAMN02745216_04201"/>
<dbReference type="GO" id="GO:0016740">
    <property type="term" value="F:transferase activity"/>
    <property type="evidence" value="ECO:0007669"/>
    <property type="project" value="UniProtKB-KW"/>
</dbReference>
<protein>
    <submittedName>
        <fullName evidence="3">Ribosomal protein S12 methylthiotransferase accessory factor</fullName>
    </submittedName>
</protein>
<dbReference type="Gene3D" id="3.30.1330.230">
    <property type="match status" value="1"/>
</dbReference>
<feature type="repeat" description="TPR" evidence="1">
    <location>
        <begin position="424"/>
        <end position="457"/>
    </location>
</feature>
<dbReference type="PROSITE" id="PS50293">
    <property type="entry name" value="TPR_REGION"/>
    <property type="match status" value="1"/>
</dbReference>
<feature type="repeat" description="TPR" evidence="1">
    <location>
        <begin position="529"/>
        <end position="562"/>
    </location>
</feature>
<keyword evidence="3" id="KW-0808">Transferase</keyword>
<dbReference type="Gene3D" id="3.30.40.250">
    <property type="match status" value="1"/>
</dbReference>
<dbReference type="Pfam" id="PF02624">
    <property type="entry name" value="YcaO"/>
    <property type="match status" value="1"/>
</dbReference>
<keyword evidence="3" id="KW-0689">Ribosomal protein</keyword>
<dbReference type="Pfam" id="PF13424">
    <property type="entry name" value="TPR_12"/>
    <property type="match status" value="1"/>
</dbReference>
<dbReference type="PROSITE" id="PS50005">
    <property type="entry name" value="TPR"/>
    <property type="match status" value="4"/>
</dbReference>
<dbReference type="SMART" id="SM00028">
    <property type="entry name" value="TPR"/>
    <property type="match status" value="4"/>
</dbReference>
<dbReference type="InterPro" id="IPR003776">
    <property type="entry name" value="YcaO-like_dom"/>
</dbReference>
<evidence type="ECO:0000256" key="1">
    <source>
        <dbReference type="PROSITE-ProRule" id="PRU00339"/>
    </source>
</evidence>
<keyword evidence="3" id="KW-0687">Ribonucleoprotein</keyword>
<evidence type="ECO:0000313" key="3">
    <source>
        <dbReference type="EMBL" id="SHK85966.1"/>
    </source>
</evidence>
<proteinExistence type="predicted"/>
<name>A0A1M6VXD8_9BACT</name>
<reference evidence="4" key="1">
    <citation type="submission" date="2016-11" db="EMBL/GenBank/DDBJ databases">
        <authorList>
            <person name="Varghese N."/>
            <person name="Submissions S."/>
        </authorList>
    </citation>
    <scope>NUCLEOTIDE SEQUENCE [LARGE SCALE GENOMIC DNA]</scope>
    <source>
        <strain evidence="4">DSM 16219</strain>
    </source>
</reference>
<dbReference type="NCBIfam" id="TIGR00702">
    <property type="entry name" value="YcaO-type kinase domain"/>
    <property type="match status" value="1"/>
</dbReference>
<dbReference type="InterPro" id="IPR011990">
    <property type="entry name" value="TPR-like_helical_dom_sf"/>
</dbReference>
<organism evidence="3 4">
    <name type="scientific">Desulfatibacillum alkenivorans DSM 16219</name>
    <dbReference type="NCBI Taxonomy" id="1121393"/>
    <lineage>
        <taxon>Bacteria</taxon>
        <taxon>Pseudomonadati</taxon>
        <taxon>Thermodesulfobacteriota</taxon>
        <taxon>Desulfobacteria</taxon>
        <taxon>Desulfobacterales</taxon>
        <taxon>Desulfatibacillaceae</taxon>
        <taxon>Desulfatibacillum</taxon>
    </lineage>
</organism>
<dbReference type="PROSITE" id="PS51664">
    <property type="entry name" value="YCAO"/>
    <property type="match status" value="1"/>
</dbReference>
<evidence type="ECO:0000313" key="4">
    <source>
        <dbReference type="Proteomes" id="UP000183994"/>
    </source>
</evidence>
<dbReference type="Proteomes" id="UP000183994">
    <property type="component" value="Unassembled WGS sequence"/>
</dbReference>
<dbReference type="OrthoDB" id="5380721at2"/>
<gene>
    <name evidence="3" type="ORF">SAMN02745216_04201</name>
</gene>
<dbReference type="EMBL" id="FQZU01000036">
    <property type="protein sequence ID" value="SHK85966.1"/>
    <property type="molecule type" value="Genomic_DNA"/>
</dbReference>
<feature type="domain" description="YcaO" evidence="2">
    <location>
        <begin position="77"/>
        <end position="411"/>
    </location>
</feature>
<dbReference type="Gene3D" id="3.30.160.660">
    <property type="match status" value="1"/>
</dbReference>
<dbReference type="Gene3D" id="1.25.40.10">
    <property type="entry name" value="Tetratricopeptide repeat domain"/>
    <property type="match status" value="1"/>
</dbReference>
<dbReference type="SUPFAM" id="SSF48452">
    <property type="entry name" value="TPR-like"/>
    <property type="match status" value="1"/>
</dbReference>
<dbReference type="InterPro" id="IPR019734">
    <property type="entry name" value="TPR_rpt"/>
</dbReference>
<accession>A0A1M6VXD8</accession>